<sequence length="163" mass="17773">MEKVVALIVSLLLAGAAQACECAFSGLDTAQARTARNVFVFRLTDARAGKDTQVIGTIKVLADVRGKTTAQEVRYSTFYCCGSRLEVGKYYVGFLPANSARFNGNAGNILPLWGEFDRETADNLEAVLRGKLQLEDAFSYGLEEINQIRPPPAPCPKHSRTGR</sequence>
<dbReference type="EMBL" id="JAVDVY010000003">
    <property type="protein sequence ID" value="MDR7135732.1"/>
    <property type="molecule type" value="Genomic_DNA"/>
</dbReference>
<organism evidence="2 3">
    <name type="scientific">Lysobacter niastensis</name>
    <dbReference type="NCBI Taxonomy" id="380629"/>
    <lineage>
        <taxon>Bacteria</taxon>
        <taxon>Pseudomonadati</taxon>
        <taxon>Pseudomonadota</taxon>
        <taxon>Gammaproteobacteria</taxon>
        <taxon>Lysobacterales</taxon>
        <taxon>Lysobacteraceae</taxon>
        <taxon>Lysobacter</taxon>
    </lineage>
</organism>
<dbReference type="RefSeq" id="WP_310063687.1">
    <property type="nucleotide sequence ID" value="NZ_JAVDVY010000003.1"/>
</dbReference>
<keyword evidence="1" id="KW-0732">Signal</keyword>
<keyword evidence="3" id="KW-1185">Reference proteome</keyword>
<evidence type="ECO:0000256" key="1">
    <source>
        <dbReference type="SAM" id="SignalP"/>
    </source>
</evidence>
<accession>A0ABU1WDP4</accession>
<feature type="chain" id="PRO_5046392515" evidence="1">
    <location>
        <begin position="20"/>
        <end position="163"/>
    </location>
</feature>
<reference evidence="2 3" key="1">
    <citation type="submission" date="2023-07" db="EMBL/GenBank/DDBJ databases">
        <title>Sorghum-associated microbial communities from plants grown in Nebraska, USA.</title>
        <authorList>
            <person name="Schachtman D."/>
        </authorList>
    </citation>
    <scope>NUCLEOTIDE SEQUENCE [LARGE SCALE GENOMIC DNA]</scope>
    <source>
        <strain evidence="2 3">BE198</strain>
    </source>
</reference>
<proteinExistence type="predicted"/>
<feature type="signal peptide" evidence="1">
    <location>
        <begin position="1"/>
        <end position="19"/>
    </location>
</feature>
<dbReference type="Proteomes" id="UP001251524">
    <property type="component" value="Unassembled WGS sequence"/>
</dbReference>
<comment type="caution">
    <text evidence="2">The sequence shown here is derived from an EMBL/GenBank/DDBJ whole genome shotgun (WGS) entry which is preliminary data.</text>
</comment>
<dbReference type="PROSITE" id="PS51257">
    <property type="entry name" value="PROKAR_LIPOPROTEIN"/>
    <property type="match status" value="1"/>
</dbReference>
<gene>
    <name evidence="2" type="ORF">J2X06_002950</name>
</gene>
<protein>
    <submittedName>
        <fullName evidence="2">Uncharacterized protein</fullName>
    </submittedName>
</protein>
<evidence type="ECO:0000313" key="2">
    <source>
        <dbReference type="EMBL" id="MDR7135732.1"/>
    </source>
</evidence>
<name>A0ABU1WDP4_9GAMM</name>
<evidence type="ECO:0000313" key="3">
    <source>
        <dbReference type="Proteomes" id="UP001251524"/>
    </source>
</evidence>